<evidence type="ECO:0000256" key="4">
    <source>
        <dbReference type="ARBA" id="ARBA00022692"/>
    </source>
</evidence>
<keyword evidence="13" id="KW-1185">Reference proteome</keyword>
<evidence type="ECO:0000313" key="12">
    <source>
        <dbReference type="EMBL" id="EED92761.1"/>
    </source>
</evidence>
<evidence type="ECO:0000259" key="9">
    <source>
        <dbReference type="Pfam" id="PF02714"/>
    </source>
</evidence>
<evidence type="ECO:0000256" key="1">
    <source>
        <dbReference type="ARBA" id="ARBA00004141"/>
    </source>
</evidence>
<evidence type="ECO:0000256" key="7">
    <source>
        <dbReference type="SAM" id="MobiDB-lite"/>
    </source>
</evidence>
<feature type="transmembrane region" description="Helical" evidence="8">
    <location>
        <begin position="81"/>
        <end position="102"/>
    </location>
</feature>
<reference evidence="12 13" key="2">
    <citation type="journal article" date="2008" name="Nature">
        <title>The Phaeodactylum genome reveals the evolutionary history of diatom genomes.</title>
        <authorList>
            <person name="Bowler C."/>
            <person name="Allen A.E."/>
            <person name="Badger J.H."/>
            <person name="Grimwood J."/>
            <person name="Jabbari K."/>
            <person name="Kuo A."/>
            <person name="Maheswari U."/>
            <person name="Martens C."/>
            <person name="Maumus F."/>
            <person name="Otillar R.P."/>
            <person name="Rayko E."/>
            <person name="Salamov A."/>
            <person name="Vandepoele K."/>
            <person name="Beszteri B."/>
            <person name="Gruber A."/>
            <person name="Heijde M."/>
            <person name="Katinka M."/>
            <person name="Mock T."/>
            <person name="Valentin K."/>
            <person name="Verret F."/>
            <person name="Berges J.A."/>
            <person name="Brownlee C."/>
            <person name="Cadoret J.P."/>
            <person name="Chiovitti A."/>
            <person name="Choi C.J."/>
            <person name="Coesel S."/>
            <person name="De Martino A."/>
            <person name="Detter J.C."/>
            <person name="Durkin C."/>
            <person name="Falciatore A."/>
            <person name="Fournet J."/>
            <person name="Haruta M."/>
            <person name="Huysman M.J."/>
            <person name="Jenkins B.D."/>
            <person name="Jiroutova K."/>
            <person name="Jorgensen R.E."/>
            <person name="Joubert Y."/>
            <person name="Kaplan A."/>
            <person name="Kroger N."/>
            <person name="Kroth P.G."/>
            <person name="La Roche J."/>
            <person name="Lindquist E."/>
            <person name="Lommer M."/>
            <person name="Martin-Jezequel V."/>
            <person name="Lopez P.J."/>
            <person name="Lucas S."/>
            <person name="Mangogna M."/>
            <person name="McGinnis K."/>
            <person name="Medlin L.K."/>
            <person name="Montsant A."/>
            <person name="Oudot-Le Secq M.P."/>
            <person name="Napoli C."/>
            <person name="Obornik M."/>
            <person name="Parker M.S."/>
            <person name="Petit J.L."/>
            <person name="Porcel B.M."/>
            <person name="Poulsen N."/>
            <person name="Robison M."/>
            <person name="Rychlewski L."/>
            <person name="Rynearson T.A."/>
            <person name="Schmutz J."/>
            <person name="Shapiro H."/>
            <person name="Siaut M."/>
            <person name="Stanley M."/>
            <person name="Sussman M.R."/>
            <person name="Taylor A.R."/>
            <person name="Vardi A."/>
            <person name="von Dassow P."/>
            <person name="Vyverman W."/>
            <person name="Willis A."/>
            <person name="Wyrwicz L.S."/>
            <person name="Rokhsar D.S."/>
            <person name="Weissenbach J."/>
            <person name="Armbrust E.V."/>
            <person name="Green B.R."/>
            <person name="Van de Peer Y."/>
            <person name="Grigoriev I.V."/>
        </authorList>
    </citation>
    <scope>NUCLEOTIDE SEQUENCE [LARGE SCALE GENOMIC DNA]</scope>
    <source>
        <strain evidence="12 13">CCMP1335</strain>
    </source>
</reference>
<dbReference type="Pfam" id="PF13967">
    <property type="entry name" value="RSN1_TM"/>
    <property type="match status" value="1"/>
</dbReference>
<dbReference type="PaxDb" id="35128-Thaps22168"/>
<feature type="transmembrane region" description="Helical" evidence="8">
    <location>
        <begin position="242"/>
        <end position="262"/>
    </location>
</feature>
<organism evidence="12 13">
    <name type="scientific">Thalassiosira pseudonana</name>
    <name type="common">Marine diatom</name>
    <name type="synonym">Cyclotella nana</name>
    <dbReference type="NCBI Taxonomy" id="35128"/>
    <lineage>
        <taxon>Eukaryota</taxon>
        <taxon>Sar</taxon>
        <taxon>Stramenopiles</taxon>
        <taxon>Ochrophyta</taxon>
        <taxon>Bacillariophyta</taxon>
        <taxon>Coscinodiscophyceae</taxon>
        <taxon>Thalassiosirophycidae</taxon>
        <taxon>Thalassiosirales</taxon>
        <taxon>Thalassiosiraceae</taxon>
        <taxon>Thalassiosira</taxon>
    </lineage>
</organism>
<reference evidence="12 13" key="1">
    <citation type="journal article" date="2004" name="Science">
        <title>The genome of the diatom Thalassiosira pseudonana: ecology, evolution, and metabolism.</title>
        <authorList>
            <person name="Armbrust E.V."/>
            <person name="Berges J.A."/>
            <person name="Bowler C."/>
            <person name="Green B.R."/>
            <person name="Martinez D."/>
            <person name="Putnam N.H."/>
            <person name="Zhou S."/>
            <person name="Allen A.E."/>
            <person name="Apt K.E."/>
            <person name="Bechner M."/>
            <person name="Brzezinski M.A."/>
            <person name="Chaal B.K."/>
            <person name="Chiovitti A."/>
            <person name="Davis A.K."/>
            <person name="Demarest M.S."/>
            <person name="Detter J.C."/>
            <person name="Glavina T."/>
            <person name="Goodstein D."/>
            <person name="Hadi M.Z."/>
            <person name="Hellsten U."/>
            <person name="Hildebrand M."/>
            <person name="Jenkins B.D."/>
            <person name="Jurka J."/>
            <person name="Kapitonov V.V."/>
            <person name="Kroger N."/>
            <person name="Lau W.W."/>
            <person name="Lane T.W."/>
            <person name="Larimer F.W."/>
            <person name="Lippmeier J.C."/>
            <person name="Lucas S."/>
            <person name="Medina M."/>
            <person name="Montsant A."/>
            <person name="Obornik M."/>
            <person name="Parker M.S."/>
            <person name="Palenik B."/>
            <person name="Pazour G.J."/>
            <person name="Richardson P.M."/>
            <person name="Rynearson T.A."/>
            <person name="Saito M.A."/>
            <person name="Schwartz D.C."/>
            <person name="Thamatrakoln K."/>
            <person name="Valentin K."/>
            <person name="Vardi A."/>
            <person name="Wilkerson F.P."/>
            <person name="Rokhsar D.S."/>
        </authorList>
    </citation>
    <scope>NUCLEOTIDE SEQUENCE [LARGE SCALE GENOMIC DNA]</scope>
    <source>
        <strain evidence="12 13">CCMP1335</strain>
    </source>
</reference>
<dbReference type="InterPro" id="IPR003864">
    <property type="entry name" value="CSC1/OSCA1-like_7TM"/>
</dbReference>
<dbReference type="PANTHER" id="PTHR13018:SF5">
    <property type="entry name" value="RE44586P"/>
    <property type="match status" value="1"/>
</dbReference>
<dbReference type="RefSeq" id="XP_002289224.1">
    <property type="nucleotide sequence ID" value="XM_002289188.1"/>
</dbReference>
<evidence type="ECO:0000256" key="3">
    <source>
        <dbReference type="ARBA" id="ARBA00022448"/>
    </source>
</evidence>
<gene>
    <name evidence="12" type="ORF">THAPSDRAFT_22168</name>
</gene>
<dbReference type="PANTHER" id="PTHR13018">
    <property type="entry name" value="PROBABLE MEMBRANE PROTEIN DUF221-RELATED"/>
    <property type="match status" value="1"/>
</dbReference>
<dbReference type="GO" id="GO:0005886">
    <property type="term" value="C:plasma membrane"/>
    <property type="evidence" value="ECO:0000318"/>
    <property type="project" value="GO_Central"/>
</dbReference>
<feature type="transmembrane region" description="Helical" evidence="8">
    <location>
        <begin position="288"/>
        <end position="306"/>
    </location>
</feature>
<dbReference type="GO" id="GO:0005227">
    <property type="term" value="F:calcium-activated cation channel activity"/>
    <property type="evidence" value="ECO:0000318"/>
    <property type="project" value="GO_Central"/>
</dbReference>
<feature type="region of interest" description="Disordered" evidence="7">
    <location>
        <begin position="371"/>
        <end position="404"/>
    </location>
</feature>
<comment type="similarity">
    <text evidence="2">Belongs to the CSC1 (TC 1.A.17) family.</text>
</comment>
<evidence type="ECO:0000256" key="5">
    <source>
        <dbReference type="ARBA" id="ARBA00022989"/>
    </source>
</evidence>
<dbReference type="Pfam" id="PF14703">
    <property type="entry name" value="PHM7_cyt"/>
    <property type="match status" value="1"/>
</dbReference>
<keyword evidence="5 8" id="KW-1133">Transmembrane helix</keyword>
<dbReference type="KEGG" id="tps:THAPSDRAFT_22168"/>
<name>B8C1D9_THAPS</name>
<dbReference type="OMA" id="LIQAWAK"/>
<keyword evidence="6 8" id="KW-0472">Membrane</keyword>
<dbReference type="HOGENOM" id="CLU_297469_0_0_1"/>
<evidence type="ECO:0000256" key="2">
    <source>
        <dbReference type="ARBA" id="ARBA00007779"/>
    </source>
</evidence>
<dbReference type="EMBL" id="CM000641">
    <property type="protein sequence ID" value="EED92761.1"/>
    <property type="molecule type" value="Genomic_DNA"/>
</dbReference>
<dbReference type="Proteomes" id="UP000001449">
    <property type="component" value="Chromosome 4"/>
</dbReference>
<feature type="domain" description="CSC1/OSCA1-like 7TM region" evidence="9">
    <location>
        <begin position="807"/>
        <end position="1080"/>
    </location>
</feature>
<comment type="subcellular location">
    <subcellularLocation>
        <location evidence="1">Membrane</location>
        <topology evidence="1">Multi-pass membrane protein</topology>
    </subcellularLocation>
</comment>
<feature type="transmembrane region" description="Helical" evidence="8">
    <location>
        <begin position="1009"/>
        <end position="1040"/>
    </location>
</feature>
<feature type="transmembrane region" description="Helical" evidence="8">
    <location>
        <begin position="861"/>
        <end position="881"/>
    </location>
</feature>
<feature type="transmembrane region" description="Helical" evidence="8">
    <location>
        <begin position="902"/>
        <end position="924"/>
    </location>
</feature>
<evidence type="ECO:0008006" key="14">
    <source>
        <dbReference type="Google" id="ProtNLM"/>
    </source>
</evidence>
<dbReference type="InterPro" id="IPR027815">
    <property type="entry name" value="CSC1/OSCA1-like_cyt"/>
</dbReference>
<evidence type="ECO:0000256" key="8">
    <source>
        <dbReference type="SAM" id="Phobius"/>
    </source>
</evidence>
<dbReference type="AlphaFoldDB" id="B8C1D9"/>
<evidence type="ECO:0000259" key="10">
    <source>
        <dbReference type="Pfam" id="PF13967"/>
    </source>
</evidence>
<proteinExistence type="inferred from homology"/>
<feature type="transmembrane region" description="Helical" evidence="8">
    <location>
        <begin position="808"/>
        <end position="832"/>
    </location>
</feature>
<feature type="transmembrane region" description="Helical" evidence="8">
    <location>
        <begin position="1090"/>
        <end position="1107"/>
    </location>
</feature>
<feature type="domain" description="CSC1/OSCA1-like N-terminal transmembrane" evidence="10">
    <location>
        <begin position="206"/>
        <end position="309"/>
    </location>
</feature>
<keyword evidence="3" id="KW-0813">Transport</keyword>
<dbReference type="InterPro" id="IPR032880">
    <property type="entry name" value="CSC1/OSCA1-like_N"/>
</dbReference>
<dbReference type="InterPro" id="IPR045122">
    <property type="entry name" value="Csc1-like"/>
</dbReference>
<feature type="domain" description="CSC1/OSCA1-like cytosolic" evidence="11">
    <location>
        <begin position="436"/>
        <end position="564"/>
    </location>
</feature>
<dbReference type="InParanoid" id="B8C1D9"/>
<feature type="transmembrane region" description="Helical" evidence="8">
    <location>
        <begin position="1066"/>
        <end position="1083"/>
    </location>
</feature>
<evidence type="ECO:0000259" key="11">
    <source>
        <dbReference type="Pfam" id="PF14703"/>
    </source>
</evidence>
<accession>B8C1D9</accession>
<keyword evidence="4 8" id="KW-0812">Transmembrane</keyword>
<sequence>MGNDDNNDYEGISTYNSSVVDDDFHSLRETNDYTWPSYTDDTYYSTKKTFGWFDNLLSNTTANPSGENQLTPAQDVNPDNVLATLVFNAVVCVILLGLYEILRRLIPSVYSQRLVYGGRSSSHSLIGGSENGNGGEGGGGMSPRSAHMASLSHLKASGSVCVRVGEEMKGNGTHGLAATREQQGQHNNSTASNDDSNTYCANFTPKTLSVLEWCAPIYNTPWSTFRQLAGLDAYFFLRYIRMCLKITAVSSFWACAILWPVYATGGGGQNGFYHFSMANVLQDEKGRVWVPTFFCWAFTMYCWFCVRREMIHYVELRMVFLGGGLEVEEAEAETNVSYDAPVRNELQGRDIQTQTSGTNLDEIIEEKAEESALFNKDESQAEGEEEMSPRSLSPFFPDTGSSEDEAELPVSLASLSFGENNETYEESVQLVKQHRYSLQVEKVPVALRSNTALFNYFNEMFPNQVHSVCLAMNVPDLEALSNRRLRVARRLEKSLAYYHATGSRPTHITGRPRFQCCGIESTPIDGMMGSHFDDTSEDYPEHITDHLPDKGEIVDSISYYTLDLALCNIRMQKLQYAKFQIAITGRNQDGDHGGSVHGDDDHFQWYEKPLVWAKTEATRAAEGIREEFEVLGEEDALFQGKRASLYGSTSTVTKRRILSSQQAEKRAPLVEEDHLTTDGASTSSVGDETTGVFRDGEKVKSSSCSRRHLSRSYTWLRSLLWSMGFDFLAAGLDEVRDRTDVVVDSVTRPSISSTGFVTFKTITPVTVSTSAPLTYKGNPIDVFIAPEKRDIVWQNIQIDRDIGAGKEFIANVLLGLGVLLWSIPLTLIQAWAKVENVAKIPGFDWVANIHGGAWKSLINGYLPVIALLGLILLLPLIFQLIATGYERRKTFSGVEDSIAGRYFYYQLANIYITVTAGALWTSLAEIIDHPQQLLLILGQTLPRLAGYFISLLITKTLAGLPMVLLRMGALSRMMFLRSCFNKKRLTQRELNAVYRKQNIMYGWEYPTQFLVITICFTYAIITPVILPVGAIYFFFALLVYKKQALYVYTPTYDSGGLLFPQSVSKTLFALLISQLTFIGYTLIRKGVYQILFLSPLPFLTVFFSHYINSRYVKPSNKLSLERAVKIDAQSDESPKFSSEAYQQPVLTEKALIPMPYRQGDTGDALLRDVIEKQKKIQGQLARQQRPSFV</sequence>
<evidence type="ECO:0000256" key="6">
    <source>
        <dbReference type="ARBA" id="ARBA00023136"/>
    </source>
</evidence>
<dbReference type="eggNOG" id="KOG1134">
    <property type="taxonomic scope" value="Eukaryota"/>
</dbReference>
<feature type="transmembrane region" description="Helical" evidence="8">
    <location>
        <begin position="944"/>
        <end position="965"/>
    </location>
</feature>
<evidence type="ECO:0000313" key="13">
    <source>
        <dbReference type="Proteomes" id="UP000001449"/>
    </source>
</evidence>
<protein>
    <recommendedName>
        <fullName evidence="14">ERD4-related membrane protein</fullName>
    </recommendedName>
</protein>
<dbReference type="GeneID" id="7447479"/>
<dbReference type="Pfam" id="PF02714">
    <property type="entry name" value="RSN1_7TM"/>
    <property type="match status" value="1"/>
</dbReference>